<dbReference type="InterPro" id="IPR035976">
    <property type="entry name" value="Sushi/SCR/CCP_sf"/>
</dbReference>
<dbReference type="SMART" id="SM00032">
    <property type="entry name" value="CCP"/>
    <property type="match status" value="1"/>
</dbReference>
<dbReference type="Pfam" id="PF00084">
    <property type="entry name" value="Sushi"/>
    <property type="match status" value="1"/>
</dbReference>
<dbReference type="SUPFAM" id="SSF49785">
    <property type="entry name" value="Galactose-binding domain-like"/>
    <property type="match status" value="1"/>
</dbReference>
<evidence type="ECO:0000256" key="9">
    <source>
        <dbReference type="SAM" id="SignalP"/>
    </source>
</evidence>
<keyword evidence="9" id="KW-0732">Signal</keyword>
<dbReference type="PANTHER" id="PTHR45713">
    <property type="entry name" value="FTP DOMAIN-CONTAINING PROTEIN"/>
    <property type="match status" value="1"/>
</dbReference>
<evidence type="ECO:0000256" key="6">
    <source>
        <dbReference type="ARBA" id="ARBA00022837"/>
    </source>
</evidence>
<dbReference type="Gene3D" id="2.10.70.10">
    <property type="entry name" value="Complement Module, domain 1"/>
    <property type="match status" value="1"/>
</dbReference>
<dbReference type="InterPro" id="IPR008979">
    <property type="entry name" value="Galactose-bd-like_sf"/>
</dbReference>
<dbReference type="Proteomes" id="UP001321473">
    <property type="component" value="Unassembled WGS sequence"/>
</dbReference>
<evidence type="ECO:0000256" key="2">
    <source>
        <dbReference type="ARBA" id="ARBA00010147"/>
    </source>
</evidence>
<keyword evidence="5" id="KW-0430">Lectin</keyword>
<comment type="caution">
    <text evidence="11">The sequence shown here is derived from an EMBL/GenBank/DDBJ whole genome shotgun (WGS) entry which is preliminary data.</text>
</comment>
<name>A0AAQ4FJP0_AMBAM</name>
<keyword evidence="8" id="KW-0768">Sushi</keyword>
<evidence type="ECO:0000256" key="3">
    <source>
        <dbReference type="ARBA" id="ARBA00011233"/>
    </source>
</evidence>
<dbReference type="InterPro" id="IPR051941">
    <property type="entry name" value="BG_Antigen-Binding_Lectin"/>
</dbReference>
<evidence type="ECO:0000259" key="10">
    <source>
        <dbReference type="PROSITE" id="PS50923"/>
    </source>
</evidence>
<evidence type="ECO:0000256" key="5">
    <source>
        <dbReference type="ARBA" id="ARBA00022734"/>
    </source>
</evidence>
<keyword evidence="12" id="KW-1185">Reference proteome</keyword>
<feature type="domain" description="Sushi" evidence="10">
    <location>
        <begin position="17"/>
        <end position="80"/>
    </location>
</feature>
<evidence type="ECO:0000313" key="11">
    <source>
        <dbReference type="EMBL" id="KAK8786925.1"/>
    </source>
</evidence>
<evidence type="ECO:0000256" key="4">
    <source>
        <dbReference type="ARBA" id="ARBA00022723"/>
    </source>
</evidence>
<evidence type="ECO:0000313" key="12">
    <source>
        <dbReference type="Proteomes" id="UP001321473"/>
    </source>
</evidence>
<dbReference type="Gene3D" id="2.60.120.260">
    <property type="entry name" value="Galactose-binding domain-like"/>
    <property type="match status" value="1"/>
</dbReference>
<dbReference type="GO" id="GO:0010185">
    <property type="term" value="P:regulation of cellular defense response"/>
    <property type="evidence" value="ECO:0007669"/>
    <property type="project" value="UniProtKB-ARBA"/>
</dbReference>
<comment type="similarity">
    <text evidence="2">Belongs to the fucolectin family.</text>
</comment>
<proteinExistence type="inferred from homology"/>
<sequence length="344" mass="36885">MKAVALLLLLLSAEQLLSCSAPGLPRNGVFPERDKMPRDFAAGTTVTYACSEGFQLLGSSRRTCLDDGGWHPRGLPFCLVDVSASKTAHSSQPRDDPKLALDGNRTTCSSTLSHLSPWFLVDLRRAFPISVVKLDLPHLVSATPMLIRVGNSSTSFENSLCSVFEAELVRGHSLFLPCTSPESGRYLSVHLGGFGSLTVCEIAAYSEFADTEEGSPETTTVLRHDAANEPPANRSGLLGMRGLTGVSIGAFVLLAPICCCCCWCQRCTKCCCKKSSGNQELRGADNAVFVLSERDIGLGYASSWKDLESDGTVPTGASGVTARLRDVSFETPTRSFYDVDLNSP</sequence>
<dbReference type="SUPFAM" id="SSF57535">
    <property type="entry name" value="Complement control module/SCR domain"/>
    <property type="match status" value="1"/>
</dbReference>
<dbReference type="SMART" id="SM00607">
    <property type="entry name" value="FTP"/>
    <property type="match status" value="1"/>
</dbReference>
<keyword evidence="6" id="KW-0106">Calcium</keyword>
<dbReference type="EMBL" id="JARKHS020002273">
    <property type="protein sequence ID" value="KAK8786925.1"/>
    <property type="molecule type" value="Genomic_DNA"/>
</dbReference>
<organism evidence="11 12">
    <name type="scientific">Amblyomma americanum</name>
    <name type="common">Lone star tick</name>
    <dbReference type="NCBI Taxonomy" id="6943"/>
    <lineage>
        <taxon>Eukaryota</taxon>
        <taxon>Metazoa</taxon>
        <taxon>Ecdysozoa</taxon>
        <taxon>Arthropoda</taxon>
        <taxon>Chelicerata</taxon>
        <taxon>Arachnida</taxon>
        <taxon>Acari</taxon>
        <taxon>Parasitiformes</taxon>
        <taxon>Ixodida</taxon>
        <taxon>Ixodoidea</taxon>
        <taxon>Ixodidae</taxon>
        <taxon>Amblyomminae</taxon>
        <taxon>Amblyomma</taxon>
    </lineage>
</organism>
<feature type="chain" id="PRO_5042912234" description="Sushi domain-containing protein" evidence="9">
    <location>
        <begin position="20"/>
        <end position="344"/>
    </location>
</feature>
<dbReference type="PROSITE" id="PS50923">
    <property type="entry name" value="SUSHI"/>
    <property type="match status" value="1"/>
</dbReference>
<keyword evidence="4" id="KW-0479">Metal-binding</keyword>
<dbReference type="GO" id="GO:0042806">
    <property type="term" value="F:fucose binding"/>
    <property type="evidence" value="ECO:0007669"/>
    <property type="project" value="UniProtKB-ARBA"/>
</dbReference>
<dbReference type="InterPro" id="IPR000436">
    <property type="entry name" value="Sushi_SCR_CCP_dom"/>
</dbReference>
<dbReference type="GO" id="GO:0046872">
    <property type="term" value="F:metal ion binding"/>
    <property type="evidence" value="ECO:0007669"/>
    <property type="project" value="UniProtKB-KW"/>
</dbReference>
<evidence type="ECO:0000256" key="1">
    <source>
        <dbReference type="ARBA" id="ARBA00002219"/>
    </source>
</evidence>
<comment type="function">
    <text evidence="1">Acts as a defensive agent. Recognizes blood group fucosylated oligosaccharides including A, B, H and Lewis B-type antigens. Does not recognize Lewis A antigen and has low affinity for monovalent haptens.</text>
</comment>
<dbReference type="AlphaFoldDB" id="A0AAQ4FJP0"/>
<dbReference type="CDD" id="cd00033">
    <property type="entry name" value="CCP"/>
    <property type="match status" value="1"/>
</dbReference>
<comment type="subunit">
    <text evidence="3">Homotrimer.</text>
</comment>
<dbReference type="InterPro" id="IPR006585">
    <property type="entry name" value="FTP1"/>
</dbReference>
<protein>
    <recommendedName>
        <fullName evidence="10">Sushi domain-containing protein</fullName>
    </recommendedName>
</protein>
<evidence type="ECO:0000256" key="7">
    <source>
        <dbReference type="ARBA" id="ARBA00023157"/>
    </source>
</evidence>
<dbReference type="GO" id="GO:0001868">
    <property type="term" value="P:regulation of complement activation, lectin pathway"/>
    <property type="evidence" value="ECO:0007669"/>
    <property type="project" value="UniProtKB-ARBA"/>
</dbReference>
<comment type="caution">
    <text evidence="8">Lacks conserved residue(s) required for the propagation of feature annotation.</text>
</comment>
<gene>
    <name evidence="11" type="ORF">V5799_023297</name>
</gene>
<accession>A0AAQ4FJP0</accession>
<keyword evidence="7" id="KW-1015">Disulfide bond</keyword>
<reference evidence="11 12" key="1">
    <citation type="journal article" date="2023" name="Arcadia Sci">
        <title>De novo assembly of a long-read Amblyomma americanum tick genome.</title>
        <authorList>
            <person name="Chou S."/>
            <person name="Poskanzer K.E."/>
            <person name="Rollins M."/>
            <person name="Thuy-Boun P.S."/>
        </authorList>
    </citation>
    <scope>NUCLEOTIDE SEQUENCE [LARGE SCALE GENOMIC DNA]</scope>
    <source>
        <strain evidence="11">F_SG_1</strain>
        <tissue evidence="11">Salivary glands</tissue>
    </source>
</reference>
<evidence type="ECO:0000256" key="8">
    <source>
        <dbReference type="PROSITE-ProRule" id="PRU00302"/>
    </source>
</evidence>
<dbReference type="PANTHER" id="PTHR45713:SF6">
    <property type="entry name" value="F5_8 TYPE C DOMAIN-CONTAINING PROTEIN"/>
    <property type="match status" value="1"/>
</dbReference>
<feature type="signal peptide" evidence="9">
    <location>
        <begin position="1"/>
        <end position="19"/>
    </location>
</feature>